<dbReference type="Proteomes" id="UP001500266">
    <property type="component" value="Unassembled WGS sequence"/>
</dbReference>
<organism evidence="1 2">
    <name type="scientific">Actinomadura keratinilytica</name>
    <dbReference type="NCBI Taxonomy" id="547461"/>
    <lineage>
        <taxon>Bacteria</taxon>
        <taxon>Bacillati</taxon>
        <taxon>Actinomycetota</taxon>
        <taxon>Actinomycetes</taxon>
        <taxon>Streptosporangiales</taxon>
        <taxon>Thermomonosporaceae</taxon>
        <taxon>Actinomadura</taxon>
    </lineage>
</organism>
<name>A0ABP6UL44_9ACTN</name>
<proteinExistence type="predicted"/>
<comment type="caution">
    <text evidence="1">The sequence shown here is derived from an EMBL/GenBank/DDBJ whole genome shotgun (WGS) entry which is preliminary data.</text>
</comment>
<accession>A0ABP6UL44</accession>
<protein>
    <submittedName>
        <fullName evidence="1">Uncharacterized protein</fullName>
    </submittedName>
</protein>
<reference evidence="2" key="1">
    <citation type="journal article" date="2019" name="Int. J. Syst. Evol. Microbiol.">
        <title>The Global Catalogue of Microorganisms (GCM) 10K type strain sequencing project: providing services to taxonomists for standard genome sequencing and annotation.</title>
        <authorList>
            <consortium name="The Broad Institute Genomics Platform"/>
            <consortium name="The Broad Institute Genome Sequencing Center for Infectious Disease"/>
            <person name="Wu L."/>
            <person name="Ma J."/>
        </authorList>
    </citation>
    <scope>NUCLEOTIDE SEQUENCE [LARGE SCALE GENOMIC DNA]</scope>
    <source>
        <strain evidence="2">JCM 17316</strain>
    </source>
</reference>
<dbReference type="EMBL" id="BAABDO010000208">
    <property type="protein sequence ID" value="GAA3508687.1"/>
    <property type="molecule type" value="Genomic_DNA"/>
</dbReference>
<gene>
    <name evidence="1" type="ORF">GCM10022416_62970</name>
</gene>
<evidence type="ECO:0000313" key="2">
    <source>
        <dbReference type="Proteomes" id="UP001500266"/>
    </source>
</evidence>
<sequence length="562" mass="59310">MADNTVDDWVSGVDDALRRWADEHGGESVDPRGARLLLDLMRDDLRLAGPGGLTPELLRRLLLEVFPETVVAGADEVPDILATAHRLVAFLGESGAVPAARAAELAAELDALAPRFAEVVAAADTAERQAAAEVIHGMMVAEGVDPDDAEAVERWVRAFEALPEAERFARTEEYLRRAEELVVPPVRVAPEAELAAAARRSPLLAEALSGGSERLRRAADEAGVAGGAAIAEDADDRAVLDAWLRLFDAAAVPEHDPSGGLTPAQLVQNELTGVLIHLYEQDEPTAPEPLAAALMLHVEQEYEVADDRRTLAAAVETALAEEIGNLVRWGVAETRGGGYALTPLGVWGVRELLLADGFVAPQVGELAEVPAADLVAGLTWHRHDTADEEIDGWLARRDPAGAAAELLEVMRTGTPGARNLAAAVLERVGPQAAGAVRDAVRHPPVRPYAVLWLSRNGDPGAELGRAEYVWMFVDSVAGMMETAEPGEAVRAALAKAPADADLAALIDDIRRADHPDAVDVLVALGDHHPDKALAKAARTAAYKARSSRAGAAHRGGDASGSS</sequence>
<keyword evidence="2" id="KW-1185">Reference proteome</keyword>
<dbReference type="RefSeq" id="WP_345025485.1">
    <property type="nucleotide sequence ID" value="NZ_BAABDO010000208.1"/>
</dbReference>
<evidence type="ECO:0000313" key="1">
    <source>
        <dbReference type="EMBL" id="GAA3508687.1"/>
    </source>
</evidence>